<dbReference type="InterPro" id="IPR027365">
    <property type="entry name" value="GNAT_acetyltra_YdfB-like"/>
</dbReference>
<dbReference type="SUPFAM" id="SSF55729">
    <property type="entry name" value="Acyl-CoA N-acyltransferases (Nat)"/>
    <property type="match status" value="1"/>
</dbReference>
<evidence type="ECO:0008006" key="2">
    <source>
        <dbReference type="Google" id="ProtNLM"/>
    </source>
</evidence>
<dbReference type="Gene3D" id="3.40.630.30">
    <property type="match status" value="1"/>
</dbReference>
<organism evidence="1">
    <name type="scientific">mine drainage metagenome</name>
    <dbReference type="NCBI Taxonomy" id="410659"/>
    <lineage>
        <taxon>unclassified sequences</taxon>
        <taxon>metagenomes</taxon>
        <taxon>ecological metagenomes</taxon>
    </lineage>
</organism>
<evidence type="ECO:0000313" key="1">
    <source>
        <dbReference type="EMBL" id="OIQ77043.1"/>
    </source>
</evidence>
<proteinExistence type="predicted"/>
<dbReference type="AlphaFoldDB" id="A0A1J5QHP5"/>
<comment type="caution">
    <text evidence="1">The sequence shown here is derived from an EMBL/GenBank/DDBJ whole genome shotgun (WGS) entry which is preliminary data.</text>
</comment>
<accession>A0A1J5QHP5</accession>
<dbReference type="Pfam" id="PF12746">
    <property type="entry name" value="GNAT_acetyltran"/>
    <property type="match status" value="1"/>
</dbReference>
<sequence length="235" mass="25152">MSAPTAPPDATRDRVRSGWASKLDVDVSLFLEPRITLVPNENSKSIFALELQDSVVVLCPASLLPVLSPLSHNELLDMNLLLRILHAYQPKPFGIASIAYAHAGTLRESPAVGLTRVANSQDAQVLFASCTQSERDESGVAGMPNLFVAQSADGRAAAIAGYEAWNADIAQMGVLANPIQRGRGLAFAAASVAVQASLDAGLIPQWRVRIGNQSSYRLGQRLGFYEMGRQLAIDL</sequence>
<reference evidence="1" key="1">
    <citation type="submission" date="2016-10" db="EMBL/GenBank/DDBJ databases">
        <title>Sequence of Gallionella enrichment culture.</title>
        <authorList>
            <person name="Poehlein A."/>
            <person name="Muehling M."/>
            <person name="Daniel R."/>
        </authorList>
    </citation>
    <scope>NUCLEOTIDE SEQUENCE</scope>
</reference>
<protein>
    <recommendedName>
        <fullName evidence="2">N-acetyltransferase domain-containing protein</fullName>
    </recommendedName>
</protein>
<dbReference type="EMBL" id="MLJW01001709">
    <property type="protein sequence ID" value="OIQ77043.1"/>
    <property type="molecule type" value="Genomic_DNA"/>
</dbReference>
<dbReference type="InterPro" id="IPR016181">
    <property type="entry name" value="Acyl_CoA_acyltransferase"/>
</dbReference>
<gene>
    <name evidence="1" type="ORF">GALL_412690</name>
</gene>
<name>A0A1J5QHP5_9ZZZZ</name>